<organism evidence="1 2">
    <name type="scientific">Blepharisma stoltei</name>
    <dbReference type="NCBI Taxonomy" id="1481888"/>
    <lineage>
        <taxon>Eukaryota</taxon>
        <taxon>Sar</taxon>
        <taxon>Alveolata</taxon>
        <taxon>Ciliophora</taxon>
        <taxon>Postciliodesmatophora</taxon>
        <taxon>Heterotrichea</taxon>
        <taxon>Heterotrichida</taxon>
        <taxon>Blepharismidae</taxon>
        <taxon>Blepharisma</taxon>
    </lineage>
</organism>
<gene>
    <name evidence="1" type="ORF">BSTOLATCC_MIC65326</name>
</gene>
<proteinExistence type="predicted"/>
<dbReference type="EMBL" id="CAJZBQ010000063">
    <property type="protein sequence ID" value="CAG9336019.1"/>
    <property type="molecule type" value="Genomic_DNA"/>
</dbReference>
<dbReference type="Proteomes" id="UP001162131">
    <property type="component" value="Unassembled WGS sequence"/>
</dbReference>
<evidence type="ECO:0000313" key="2">
    <source>
        <dbReference type="Proteomes" id="UP001162131"/>
    </source>
</evidence>
<evidence type="ECO:0000313" key="1">
    <source>
        <dbReference type="EMBL" id="CAG9336019.1"/>
    </source>
</evidence>
<name>A0AAU9KGV3_9CILI</name>
<accession>A0AAU9KGV3</accession>
<dbReference type="AlphaFoldDB" id="A0AAU9KGV3"/>
<protein>
    <submittedName>
        <fullName evidence="1">Uncharacterized protein</fullName>
    </submittedName>
</protein>
<keyword evidence="2" id="KW-1185">Reference proteome</keyword>
<sequence>MIEFIDNIKLQGIKLSFPKPECFLSRHYYSSCIPLAHWKHVFGCWAISSIKFAGSSQSNSNDSTYKHSVVD</sequence>
<comment type="caution">
    <text evidence="1">The sequence shown here is derived from an EMBL/GenBank/DDBJ whole genome shotgun (WGS) entry which is preliminary data.</text>
</comment>
<reference evidence="1" key="1">
    <citation type="submission" date="2021-09" db="EMBL/GenBank/DDBJ databases">
        <authorList>
            <consortium name="AG Swart"/>
            <person name="Singh M."/>
            <person name="Singh A."/>
            <person name="Seah K."/>
            <person name="Emmerich C."/>
        </authorList>
    </citation>
    <scope>NUCLEOTIDE SEQUENCE</scope>
    <source>
        <strain evidence="1">ATCC30299</strain>
    </source>
</reference>